<feature type="domain" description="ParB-like N-terminal" evidence="3">
    <location>
        <begin position="78"/>
        <end position="170"/>
    </location>
</feature>
<evidence type="ECO:0000256" key="1">
    <source>
        <dbReference type="ARBA" id="ARBA00006295"/>
    </source>
</evidence>
<reference evidence="4 5" key="1">
    <citation type="submission" date="2014-03" db="EMBL/GenBank/DDBJ databases">
        <title>Complete genome sequence of Pseudomonas stutzeri 19SMN4.</title>
        <authorList>
            <person name="Brunet-Galmes I."/>
            <person name="Nogales B."/>
            <person name="Busquets A."/>
            <person name="Pena A."/>
            <person name="Gomila M."/>
            <person name="Garcia-Valdes E."/>
            <person name="Lalucat J."/>
            <person name="Bennasar A."/>
            <person name="Bosch R."/>
        </authorList>
    </citation>
    <scope>NUCLEOTIDE SEQUENCE [LARGE SCALE GENOMIC DNA]</scope>
    <source>
        <strain evidence="4 5">19SMN4</strain>
        <plasmid evidence="5">Plasmid pLIB119</plasmid>
    </source>
</reference>
<sequence length="337" mass="36640">MPKKVRPFGQDRPSVEELQQLQKQESASKIPPASLGVTLDDILKAKGQQQSADEHSASATALPQHPSADEHADQGDATVAPLSRIVVNPEIQPRLARTDDQQERLTTSIAVAGKITRPVLVRLLGDGNLELLGGYGRYRAAADLGWISIPIRIIEADDAEAEILAVADNEGHTDLTDFEKGRQYAKILSRGKIKNQRALASRLGASLASVTRCLSFMKLPPHAIQYLETHPSLVGGRSIADFVTAGESHPDLVLQALQKIEEEGISQEAALRWIEKTIKDDSNKQRSPSFSTSELTLGNGRAASMTVRKNTISLKLPKDLDMSAAQEVIRKAIESIQ</sequence>
<dbReference type="InterPro" id="IPR036086">
    <property type="entry name" value="ParB/Sulfiredoxin_sf"/>
</dbReference>
<dbReference type="GO" id="GO:0005694">
    <property type="term" value="C:chromosome"/>
    <property type="evidence" value="ECO:0007669"/>
    <property type="project" value="TreeGrafter"/>
</dbReference>
<dbReference type="Gene3D" id="1.10.10.2830">
    <property type="match status" value="1"/>
</dbReference>
<evidence type="ECO:0000313" key="5">
    <source>
        <dbReference type="Proteomes" id="UP000025238"/>
    </source>
</evidence>
<gene>
    <name evidence="4" type="ORF">UIB01_22875</name>
</gene>
<protein>
    <submittedName>
        <fullName evidence="4">Partitioning protein</fullName>
    </submittedName>
</protein>
<dbReference type="InterPro" id="IPR003115">
    <property type="entry name" value="ParB_N"/>
</dbReference>
<feature type="compositionally biased region" description="Polar residues" evidence="2">
    <location>
        <begin position="17"/>
        <end position="27"/>
    </location>
</feature>
<dbReference type="PANTHER" id="PTHR33375">
    <property type="entry name" value="CHROMOSOME-PARTITIONING PROTEIN PARB-RELATED"/>
    <property type="match status" value="1"/>
</dbReference>
<proteinExistence type="inferred from homology"/>
<dbReference type="Proteomes" id="UP000025238">
    <property type="component" value="Plasmid pLIB119"/>
</dbReference>
<dbReference type="EMBL" id="CP007510">
    <property type="protein sequence ID" value="AHY45230.1"/>
    <property type="molecule type" value="Genomic_DNA"/>
</dbReference>
<name>A0A023WZP1_STUST</name>
<dbReference type="SUPFAM" id="SSF109709">
    <property type="entry name" value="KorB DNA-binding domain-like"/>
    <property type="match status" value="1"/>
</dbReference>
<feature type="compositionally biased region" description="Polar residues" evidence="2">
    <location>
        <begin position="47"/>
        <end position="61"/>
    </location>
</feature>
<dbReference type="NCBIfam" id="TIGR00180">
    <property type="entry name" value="parB_part"/>
    <property type="match status" value="1"/>
</dbReference>
<dbReference type="InterPro" id="IPR004437">
    <property type="entry name" value="ParB/RepB/Spo0J"/>
</dbReference>
<dbReference type="KEGG" id="pstu:UIB01_22875"/>
<geneLocation type="plasmid" evidence="4 5">
    <name>pLIB119</name>
</geneLocation>
<evidence type="ECO:0000313" key="4">
    <source>
        <dbReference type="EMBL" id="AHY45230.1"/>
    </source>
</evidence>
<dbReference type="SMART" id="SM00470">
    <property type="entry name" value="ParB"/>
    <property type="match status" value="1"/>
</dbReference>
<feature type="region of interest" description="Disordered" evidence="2">
    <location>
        <begin position="1"/>
        <end position="75"/>
    </location>
</feature>
<dbReference type="InterPro" id="IPR050336">
    <property type="entry name" value="Chromosome_partition/occlusion"/>
</dbReference>
<evidence type="ECO:0000259" key="3">
    <source>
        <dbReference type="SMART" id="SM00470"/>
    </source>
</evidence>
<keyword evidence="4" id="KW-0614">Plasmid</keyword>
<organism evidence="4 5">
    <name type="scientific">Stutzerimonas stutzeri</name>
    <name type="common">Pseudomonas stutzeri</name>
    <dbReference type="NCBI Taxonomy" id="316"/>
    <lineage>
        <taxon>Bacteria</taxon>
        <taxon>Pseudomonadati</taxon>
        <taxon>Pseudomonadota</taxon>
        <taxon>Gammaproteobacteria</taxon>
        <taxon>Pseudomonadales</taxon>
        <taxon>Pseudomonadaceae</taxon>
        <taxon>Stutzerimonas</taxon>
    </lineage>
</organism>
<dbReference type="SUPFAM" id="SSF110849">
    <property type="entry name" value="ParB/Sulfiredoxin"/>
    <property type="match status" value="1"/>
</dbReference>
<comment type="similarity">
    <text evidence="1">Belongs to the ParB family.</text>
</comment>
<evidence type="ECO:0000256" key="2">
    <source>
        <dbReference type="SAM" id="MobiDB-lite"/>
    </source>
</evidence>
<dbReference type="GO" id="GO:0003677">
    <property type="term" value="F:DNA binding"/>
    <property type="evidence" value="ECO:0007669"/>
    <property type="project" value="InterPro"/>
</dbReference>
<dbReference type="AlphaFoldDB" id="A0A023WZP1"/>
<dbReference type="PANTHER" id="PTHR33375:SF1">
    <property type="entry name" value="CHROMOSOME-PARTITIONING PROTEIN PARB-RELATED"/>
    <property type="match status" value="1"/>
</dbReference>
<dbReference type="GO" id="GO:0007059">
    <property type="term" value="P:chromosome segregation"/>
    <property type="evidence" value="ECO:0007669"/>
    <property type="project" value="TreeGrafter"/>
</dbReference>
<dbReference type="PATRIC" id="fig|316.97.peg.4583"/>
<dbReference type="Gene3D" id="3.90.1530.10">
    <property type="entry name" value="Conserved hypothetical protein from pyrococcus furiosus pfu- 392566-001, ParB domain"/>
    <property type="match status" value="1"/>
</dbReference>
<accession>A0A023WZP1</accession>
<dbReference type="Pfam" id="PF02195">
    <property type="entry name" value="ParB_N"/>
    <property type="match status" value="1"/>
</dbReference>